<keyword evidence="5 7" id="KW-0786">Thiamine pyrophosphate</keyword>
<dbReference type="InterPro" id="IPR011766">
    <property type="entry name" value="TPP_enzyme_TPP-bd"/>
</dbReference>
<comment type="pathway">
    <text evidence="7">Quinol/quinone metabolism; menaquinone biosynthesis.</text>
</comment>
<dbReference type="InterPro" id="IPR032264">
    <property type="entry name" value="MenD_middle"/>
</dbReference>
<dbReference type="Gene3D" id="3.40.50.970">
    <property type="match status" value="2"/>
</dbReference>
<dbReference type="InterPro" id="IPR004433">
    <property type="entry name" value="MenaQ_synth_MenD"/>
</dbReference>
<keyword evidence="4 7" id="KW-0460">Magnesium</keyword>
<dbReference type="SUPFAM" id="SSF52467">
    <property type="entry name" value="DHS-like NAD/FAD-binding domain"/>
    <property type="match status" value="1"/>
</dbReference>
<dbReference type="OrthoDB" id="9791859at2"/>
<dbReference type="InterPro" id="IPR029061">
    <property type="entry name" value="THDP-binding"/>
</dbReference>
<comment type="catalytic activity">
    <reaction evidence="7">
        <text>isochorismate + 2-oxoglutarate + H(+) = 5-enolpyruvoyl-6-hydroxy-2-succinyl-cyclohex-3-ene-1-carboxylate + CO2</text>
        <dbReference type="Rhea" id="RHEA:25593"/>
        <dbReference type="ChEBI" id="CHEBI:15378"/>
        <dbReference type="ChEBI" id="CHEBI:16526"/>
        <dbReference type="ChEBI" id="CHEBI:16810"/>
        <dbReference type="ChEBI" id="CHEBI:29780"/>
        <dbReference type="ChEBI" id="CHEBI:58818"/>
        <dbReference type="EC" id="2.2.1.9"/>
    </reaction>
</comment>
<evidence type="ECO:0000259" key="8">
    <source>
        <dbReference type="Pfam" id="PF02775"/>
    </source>
</evidence>
<protein>
    <recommendedName>
        <fullName evidence="7">2-succinyl-5-enolpyruvyl-6-hydroxy-3-cyclohexene-1-carboxylate synthase</fullName>
        <shortName evidence="7">SEPHCHC synthase</shortName>
        <ecNumber evidence="7">2.2.1.9</ecNumber>
    </recommendedName>
    <alternativeName>
        <fullName evidence="7">Menaquinone biosynthesis protein MenD</fullName>
    </alternativeName>
</protein>
<dbReference type="Proteomes" id="UP000317557">
    <property type="component" value="Unassembled WGS sequence"/>
</dbReference>
<name>A0A521AMR1_9BACT</name>
<keyword evidence="1 7" id="KW-0474">Menaquinone biosynthesis</keyword>
<dbReference type="HAMAP" id="MF_01659">
    <property type="entry name" value="MenD"/>
    <property type="match status" value="1"/>
</dbReference>
<comment type="subunit">
    <text evidence="7">Homodimer.</text>
</comment>
<evidence type="ECO:0000256" key="7">
    <source>
        <dbReference type="HAMAP-Rule" id="MF_01659"/>
    </source>
</evidence>
<proteinExistence type="inferred from homology"/>
<comment type="pathway">
    <text evidence="7">Quinol/quinone metabolism; 1,4-dihydroxy-2-naphthoate biosynthesis; 1,4-dihydroxy-2-naphthoate from chorismate: step 2/7.</text>
</comment>
<evidence type="ECO:0000259" key="9">
    <source>
        <dbReference type="Pfam" id="PF02776"/>
    </source>
</evidence>
<accession>A0A521AMR1</accession>
<dbReference type="GO" id="GO:0009234">
    <property type="term" value="P:menaquinone biosynthetic process"/>
    <property type="evidence" value="ECO:0007669"/>
    <property type="project" value="UniProtKB-UniRule"/>
</dbReference>
<keyword evidence="3 7" id="KW-0479">Metal-binding</keyword>
<dbReference type="GO" id="GO:0000287">
    <property type="term" value="F:magnesium ion binding"/>
    <property type="evidence" value="ECO:0007669"/>
    <property type="project" value="UniProtKB-UniRule"/>
</dbReference>
<evidence type="ECO:0000259" key="10">
    <source>
        <dbReference type="Pfam" id="PF16582"/>
    </source>
</evidence>
<dbReference type="GO" id="GO:0030976">
    <property type="term" value="F:thiamine pyrophosphate binding"/>
    <property type="evidence" value="ECO:0007669"/>
    <property type="project" value="UniProtKB-UniRule"/>
</dbReference>
<dbReference type="Pfam" id="PF16582">
    <property type="entry name" value="TPP_enzyme_M_2"/>
    <property type="match status" value="1"/>
</dbReference>
<feature type="domain" description="Thiamine pyrophosphate enzyme TPP-binding" evidence="8">
    <location>
        <begin position="434"/>
        <end position="549"/>
    </location>
</feature>
<evidence type="ECO:0000256" key="2">
    <source>
        <dbReference type="ARBA" id="ARBA00022679"/>
    </source>
</evidence>
<dbReference type="NCBIfam" id="TIGR00173">
    <property type="entry name" value="menD"/>
    <property type="match status" value="1"/>
</dbReference>
<dbReference type="UniPathway" id="UPA00079"/>
<dbReference type="GO" id="GO:0030145">
    <property type="term" value="F:manganese ion binding"/>
    <property type="evidence" value="ECO:0007669"/>
    <property type="project" value="UniProtKB-UniRule"/>
</dbReference>
<feature type="domain" description="Thiamine pyrophosphate enzyme N-terminal TPP-binding" evidence="9">
    <location>
        <begin position="14"/>
        <end position="127"/>
    </location>
</feature>
<dbReference type="GO" id="GO:0070204">
    <property type="term" value="F:2-succinyl-5-enolpyruvyl-6-hydroxy-3-cyclohexene-1-carboxylic-acid synthase activity"/>
    <property type="evidence" value="ECO:0007669"/>
    <property type="project" value="UniProtKB-UniRule"/>
</dbReference>
<dbReference type="InterPro" id="IPR012001">
    <property type="entry name" value="Thiamin_PyroP_enz_TPP-bd_dom"/>
</dbReference>
<dbReference type="CDD" id="cd07037">
    <property type="entry name" value="TPP_PYR_MenD"/>
    <property type="match status" value="1"/>
</dbReference>
<evidence type="ECO:0000256" key="1">
    <source>
        <dbReference type="ARBA" id="ARBA00022428"/>
    </source>
</evidence>
<comment type="similarity">
    <text evidence="7">Belongs to the TPP enzyme family. MenD subfamily.</text>
</comment>
<dbReference type="PIRSF" id="PIRSF004983">
    <property type="entry name" value="MenD"/>
    <property type="match status" value="1"/>
</dbReference>
<dbReference type="RefSeq" id="WP_142452764.1">
    <property type="nucleotide sequence ID" value="NZ_FXTP01000001.1"/>
</dbReference>
<sequence length="574" mass="63074">MPDDNLQNAAFKWSTTFVRALYEEGVRHVIISPGSRSTALTLAFSAHPGFKTHVIIDERSAAFTALGIAKESGIPAVLVCTSGTAVANYFPAVIEATQSGVPMIVASADRPPHQRGLGASQTIDQLKIFGDYPVFFHEAGEPNEREQSTKRLKMASRQAVQHAMEQEGVAHLNFAFSKPFEPKAEYLEEVEFENGKLLQPPPSYSIKQGNMELGETFWSDLVSAERPLIVVGPASASDHPEKNEYIHELAQTLKAPVIAEPGAALPSSPQNIQGFDGFLRNEKNRNLLNADLILRFGAQPVSKALNLYMEQSEAMQIVFRRAGRWNDGSLSGHKHIDLTGPIAIPEVTGSAQESWLATWKQAEQAFNVFRNEQLEPSTPLTDGLIFSTVTNQFPDESFTMLSNSFPARDMSLFGDFDGREVYMNRGAAGIDGITSTAIGLSLSSQKPGVLFVGDIAFLHDSNALLQAASVDKPLVVIVLNNGGGTIFRMLPVHDIRSKYTEYFETPQQVKIAALCRAHGIHHTLVSKPDQIAPVFHKLKKRNGLHVMECMTDAEKSMEQRHALWNFKLKLNPGS</sequence>
<evidence type="ECO:0000313" key="11">
    <source>
        <dbReference type="EMBL" id="SMO36096.1"/>
    </source>
</evidence>
<dbReference type="InterPro" id="IPR029035">
    <property type="entry name" value="DHS-like_NAD/FAD-binding_dom"/>
</dbReference>
<keyword evidence="6 7" id="KW-0464">Manganese</keyword>
<dbReference type="EMBL" id="FXTP01000001">
    <property type="protein sequence ID" value="SMO36096.1"/>
    <property type="molecule type" value="Genomic_DNA"/>
</dbReference>
<reference evidence="11 12" key="1">
    <citation type="submission" date="2017-05" db="EMBL/GenBank/DDBJ databases">
        <authorList>
            <person name="Varghese N."/>
            <person name="Submissions S."/>
        </authorList>
    </citation>
    <scope>NUCLEOTIDE SEQUENCE [LARGE SCALE GENOMIC DNA]</scope>
    <source>
        <strain evidence="11 12">DSM 21985</strain>
    </source>
</reference>
<dbReference type="Gene3D" id="3.40.50.1220">
    <property type="entry name" value="TPP-binding domain"/>
    <property type="match status" value="1"/>
</dbReference>
<evidence type="ECO:0000256" key="3">
    <source>
        <dbReference type="ARBA" id="ARBA00022723"/>
    </source>
</evidence>
<comment type="function">
    <text evidence="7">Catalyzes the thiamine diphosphate-dependent decarboxylation of 2-oxoglutarate and the subsequent addition of the resulting succinic semialdehyde-thiamine pyrophosphate anion to isochorismate to yield 2-succinyl-5-enolpyruvyl-6-hydroxy-3-cyclohexene-1-carboxylate (SEPHCHC).</text>
</comment>
<dbReference type="CDD" id="cd02009">
    <property type="entry name" value="TPP_SHCHC_synthase"/>
    <property type="match status" value="1"/>
</dbReference>
<comment type="cofactor">
    <cofactor evidence="7">
        <name>thiamine diphosphate</name>
        <dbReference type="ChEBI" id="CHEBI:58937"/>
    </cofactor>
    <text evidence="7">Binds 1 thiamine pyrophosphate per subunit.</text>
</comment>
<dbReference type="PANTHER" id="PTHR42916">
    <property type="entry name" value="2-SUCCINYL-5-ENOLPYRUVYL-6-HYDROXY-3-CYCLOHEXENE-1-CARBOXYLATE SYNTHASE"/>
    <property type="match status" value="1"/>
</dbReference>
<dbReference type="AlphaFoldDB" id="A0A521AMR1"/>
<dbReference type="Pfam" id="PF02776">
    <property type="entry name" value="TPP_enzyme_N"/>
    <property type="match status" value="1"/>
</dbReference>
<evidence type="ECO:0000256" key="5">
    <source>
        <dbReference type="ARBA" id="ARBA00023052"/>
    </source>
</evidence>
<dbReference type="SUPFAM" id="SSF52518">
    <property type="entry name" value="Thiamin diphosphate-binding fold (THDP-binding)"/>
    <property type="match status" value="2"/>
</dbReference>
<keyword evidence="12" id="KW-1185">Reference proteome</keyword>
<evidence type="ECO:0000313" key="12">
    <source>
        <dbReference type="Proteomes" id="UP000317557"/>
    </source>
</evidence>
<organism evidence="11 12">
    <name type="scientific">Gracilimonas mengyeensis</name>
    <dbReference type="NCBI Taxonomy" id="1302730"/>
    <lineage>
        <taxon>Bacteria</taxon>
        <taxon>Pseudomonadati</taxon>
        <taxon>Balneolota</taxon>
        <taxon>Balneolia</taxon>
        <taxon>Balneolales</taxon>
        <taxon>Balneolaceae</taxon>
        <taxon>Gracilimonas</taxon>
    </lineage>
</organism>
<dbReference type="Pfam" id="PF02775">
    <property type="entry name" value="TPP_enzyme_C"/>
    <property type="match status" value="1"/>
</dbReference>
<dbReference type="EC" id="2.2.1.9" evidence="7"/>
<keyword evidence="2 7" id="KW-0808">Transferase</keyword>
<dbReference type="PANTHER" id="PTHR42916:SF1">
    <property type="entry name" value="PROTEIN PHYLLO, CHLOROPLASTIC"/>
    <property type="match status" value="1"/>
</dbReference>
<gene>
    <name evidence="7" type="primary">menD</name>
    <name evidence="11" type="ORF">SAMN06265219_101245</name>
</gene>
<dbReference type="UniPathway" id="UPA01057">
    <property type="reaction ID" value="UER00164"/>
</dbReference>
<evidence type="ECO:0000256" key="6">
    <source>
        <dbReference type="ARBA" id="ARBA00023211"/>
    </source>
</evidence>
<evidence type="ECO:0000256" key="4">
    <source>
        <dbReference type="ARBA" id="ARBA00022842"/>
    </source>
</evidence>
<feature type="domain" description="Menaquinone biosynthesis protein MenD middle" evidence="10">
    <location>
        <begin position="223"/>
        <end position="341"/>
    </location>
</feature>
<comment type="cofactor">
    <cofactor evidence="7">
        <name>Mg(2+)</name>
        <dbReference type="ChEBI" id="CHEBI:18420"/>
    </cofactor>
    <cofactor evidence="7">
        <name>Mn(2+)</name>
        <dbReference type="ChEBI" id="CHEBI:29035"/>
    </cofactor>
</comment>